<feature type="region of interest" description="Disordered" evidence="6">
    <location>
        <begin position="173"/>
        <end position="193"/>
    </location>
</feature>
<dbReference type="Gene3D" id="1.10.10.2590">
    <property type="entry name" value="BEN domain"/>
    <property type="match status" value="1"/>
</dbReference>
<evidence type="ECO:0000256" key="3">
    <source>
        <dbReference type="ARBA" id="ARBA00023015"/>
    </source>
</evidence>
<evidence type="ECO:0000259" key="7">
    <source>
        <dbReference type="PROSITE" id="PS51457"/>
    </source>
</evidence>
<name>A0A8T2KXR2_ASTMX</name>
<comment type="subcellular location">
    <subcellularLocation>
        <location evidence="1">Nucleus</location>
    </subcellularLocation>
</comment>
<dbReference type="PROSITE" id="PS51457">
    <property type="entry name" value="BEN"/>
    <property type="match status" value="1"/>
</dbReference>
<feature type="domain" description="BEN" evidence="7">
    <location>
        <begin position="192"/>
        <end position="290"/>
    </location>
</feature>
<organism evidence="8 9">
    <name type="scientific">Astyanax mexicanus</name>
    <name type="common">Blind cave fish</name>
    <name type="synonym">Astyanax fasciatus mexicanus</name>
    <dbReference type="NCBI Taxonomy" id="7994"/>
    <lineage>
        <taxon>Eukaryota</taxon>
        <taxon>Metazoa</taxon>
        <taxon>Chordata</taxon>
        <taxon>Craniata</taxon>
        <taxon>Vertebrata</taxon>
        <taxon>Euteleostomi</taxon>
        <taxon>Actinopterygii</taxon>
        <taxon>Neopterygii</taxon>
        <taxon>Teleostei</taxon>
        <taxon>Ostariophysi</taxon>
        <taxon>Characiformes</taxon>
        <taxon>Characoidei</taxon>
        <taxon>Acestrorhamphidae</taxon>
        <taxon>Acestrorhamphinae</taxon>
        <taxon>Astyanax</taxon>
    </lineage>
</organism>
<evidence type="ECO:0000313" key="9">
    <source>
        <dbReference type="Proteomes" id="UP000752171"/>
    </source>
</evidence>
<sequence length="304" mass="33946">MRRKTAAKRLLNNEHEGEPEQAQCEAIEHRPSKMRKQLHPLEDLRQKLTPCDGGPLKLISRTFEVESTAGLAIADGDITMEVLGNLQTCSRSELIAMVLSMQRETDSLREQIKTLTACGRLAQNLEELVSKTEGWLNCCSIERTLSIPKAHEGNSAPSPVSAPVVRNNHRIEQQVSTQQDGHETDEKTPRSETPHFQEIIPAELLERCNTGTTAQKLTNELLRGLYDRDCLASHSISGVVNSKRGQPKPALPAHEIQAILKAVQHYFPGKTDSEIKGYIRQKLQNEAKRLKKKPNPSEESFLGP</sequence>
<evidence type="ECO:0000256" key="4">
    <source>
        <dbReference type="ARBA" id="ARBA00023163"/>
    </source>
</evidence>
<evidence type="ECO:0000313" key="8">
    <source>
        <dbReference type="EMBL" id="KAG9264418.1"/>
    </source>
</evidence>
<dbReference type="InterPro" id="IPR037496">
    <property type="entry name" value="BEND6-like"/>
</dbReference>
<dbReference type="GO" id="GO:0003677">
    <property type="term" value="F:DNA binding"/>
    <property type="evidence" value="ECO:0007669"/>
    <property type="project" value="InterPro"/>
</dbReference>
<feature type="region of interest" description="Disordered" evidence="6">
    <location>
        <begin position="1"/>
        <end position="24"/>
    </location>
</feature>
<gene>
    <name evidence="8" type="ORF">AMEX_G22686</name>
</gene>
<dbReference type="GO" id="GO:0003714">
    <property type="term" value="F:transcription corepressor activity"/>
    <property type="evidence" value="ECO:0007669"/>
    <property type="project" value="InterPro"/>
</dbReference>
<accession>A0A8T2KXR2</accession>
<comment type="caution">
    <text evidence="8">The sequence shown here is derived from an EMBL/GenBank/DDBJ whole genome shotgun (WGS) entry which is preliminary data.</text>
</comment>
<keyword evidence="5" id="KW-0539">Nucleus</keyword>
<feature type="compositionally biased region" description="Basic and acidic residues" evidence="6">
    <location>
        <begin position="180"/>
        <end position="193"/>
    </location>
</feature>
<dbReference type="AlphaFoldDB" id="A0A8T2KXR2"/>
<dbReference type="Proteomes" id="UP000752171">
    <property type="component" value="Unassembled WGS sequence"/>
</dbReference>
<dbReference type="SMART" id="SM01025">
    <property type="entry name" value="BEN"/>
    <property type="match status" value="1"/>
</dbReference>
<reference evidence="8 9" key="1">
    <citation type="submission" date="2021-07" db="EMBL/GenBank/DDBJ databases">
        <authorList>
            <person name="Imarazene B."/>
            <person name="Zahm M."/>
            <person name="Klopp C."/>
            <person name="Cabau C."/>
            <person name="Beille S."/>
            <person name="Jouanno E."/>
            <person name="Castinel A."/>
            <person name="Lluch J."/>
            <person name="Gil L."/>
            <person name="Kuchtly C."/>
            <person name="Lopez Roques C."/>
            <person name="Donnadieu C."/>
            <person name="Parrinello H."/>
            <person name="Journot L."/>
            <person name="Du K."/>
            <person name="Schartl M."/>
            <person name="Retaux S."/>
            <person name="Guiguen Y."/>
        </authorList>
    </citation>
    <scope>NUCLEOTIDE SEQUENCE [LARGE SCALE GENOMIC DNA]</scope>
    <source>
        <strain evidence="8">Pach_M1</strain>
        <tissue evidence="8">Testis</tissue>
    </source>
</reference>
<dbReference type="PANTHER" id="PTHR35346:SF1">
    <property type="entry name" value="BEN DOMAIN-CONTAINING PROTEIN 6"/>
    <property type="match status" value="1"/>
</dbReference>
<protein>
    <recommendedName>
        <fullName evidence="7">BEN domain-containing protein</fullName>
    </recommendedName>
</protein>
<evidence type="ECO:0000256" key="6">
    <source>
        <dbReference type="SAM" id="MobiDB-lite"/>
    </source>
</evidence>
<keyword evidence="2" id="KW-0678">Repressor</keyword>
<dbReference type="GO" id="GO:0045666">
    <property type="term" value="P:positive regulation of neuron differentiation"/>
    <property type="evidence" value="ECO:0007669"/>
    <property type="project" value="InterPro"/>
</dbReference>
<keyword evidence="3" id="KW-0805">Transcription regulation</keyword>
<evidence type="ECO:0000256" key="1">
    <source>
        <dbReference type="ARBA" id="ARBA00004123"/>
    </source>
</evidence>
<dbReference type="PANTHER" id="PTHR35346">
    <property type="entry name" value="BEN DOMAIN-CONTAINING PROTEIN 6"/>
    <property type="match status" value="1"/>
</dbReference>
<dbReference type="GO" id="GO:0045746">
    <property type="term" value="P:negative regulation of Notch signaling pathway"/>
    <property type="evidence" value="ECO:0007669"/>
    <property type="project" value="InterPro"/>
</dbReference>
<dbReference type="EMBL" id="JAICCE010000019">
    <property type="protein sequence ID" value="KAG9264418.1"/>
    <property type="molecule type" value="Genomic_DNA"/>
</dbReference>
<dbReference type="Pfam" id="PF10523">
    <property type="entry name" value="BEN"/>
    <property type="match status" value="1"/>
</dbReference>
<dbReference type="InterPro" id="IPR018379">
    <property type="entry name" value="BEN_domain"/>
</dbReference>
<dbReference type="GO" id="GO:0005634">
    <property type="term" value="C:nucleus"/>
    <property type="evidence" value="ECO:0007669"/>
    <property type="project" value="UniProtKB-SubCell"/>
</dbReference>
<keyword evidence="4" id="KW-0804">Transcription</keyword>
<evidence type="ECO:0000256" key="2">
    <source>
        <dbReference type="ARBA" id="ARBA00022491"/>
    </source>
</evidence>
<evidence type="ECO:0000256" key="5">
    <source>
        <dbReference type="ARBA" id="ARBA00023242"/>
    </source>
</evidence>
<proteinExistence type="predicted"/>